<evidence type="ECO:0000259" key="1">
    <source>
        <dbReference type="Pfam" id="PF10543"/>
    </source>
</evidence>
<gene>
    <name evidence="2" type="ORF">J2W55_004128</name>
</gene>
<dbReference type="EMBL" id="JAVDUU010000004">
    <property type="protein sequence ID" value="MDR6944268.1"/>
    <property type="molecule type" value="Genomic_DNA"/>
</dbReference>
<organism evidence="2 3">
    <name type="scientific">Mucilaginibacter pocheonensis</name>
    <dbReference type="NCBI Taxonomy" id="398050"/>
    <lineage>
        <taxon>Bacteria</taxon>
        <taxon>Pseudomonadati</taxon>
        <taxon>Bacteroidota</taxon>
        <taxon>Sphingobacteriia</taxon>
        <taxon>Sphingobacteriales</taxon>
        <taxon>Sphingobacteriaceae</taxon>
        <taxon>Mucilaginibacter</taxon>
    </lineage>
</organism>
<keyword evidence="3" id="KW-1185">Reference proteome</keyword>
<accession>A0ABU1TFU1</accession>
<name>A0ABU1TFU1_9SPHI</name>
<proteinExistence type="predicted"/>
<feature type="domain" description="KilA-N DNA-binding" evidence="1">
    <location>
        <begin position="11"/>
        <end position="57"/>
    </location>
</feature>
<sequence length="81" mass="9405">MVVSNETVLSNIYYIIGQEVMLDFAAAALYEVDMKTLRRSIKRNHRRFPSDFLYILKAFLKCWAIKHTNNVALCQNTGYEG</sequence>
<protein>
    <recommendedName>
        <fullName evidence="1">KilA-N DNA-binding domain-containing protein</fullName>
    </recommendedName>
</protein>
<dbReference type="Proteomes" id="UP001247620">
    <property type="component" value="Unassembled WGS sequence"/>
</dbReference>
<dbReference type="Pfam" id="PF10543">
    <property type="entry name" value="ORF6N"/>
    <property type="match status" value="1"/>
</dbReference>
<evidence type="ECO:0000313" key="3">
    <source>
        <dbReference type="Proteomes" id="UP001247620"/>
    </source>
</evidence>
<evidence type="ECO:0000313" key="2">
    <source>
        <dbReference type="EMBL" id="MDR6944268.1"/>
    </source>
</evidence>
<reference evidence="2 3" key="1">
    <citation type="submission" date="2023-07" db="EMBL/GenBank/DDBJ databases">
        <title>Sorghum-associated microbial communities from plants grown in Nebraska, USA.</title>
        <authorList>
            <person name="Schachtman D."/>
        </authorList>
    </citation>
    <scope>NUCLEOTIDE SEQUENCE [LARGE SCALE GENOMIC DNA]</scope>
    <source>
        <strain evidence="2 3">3262</strain>
    </source>
</reference>
<comment type="caution">
    <text evidence="2">The sequence shown here is derived from an EMBL/GenBank/DDBJ whole genome shotgun (WGS) entry which is preliminary data.</text>
</comment>
<dbReference type="InterPro" id="IPR018873">
    <property type="entry name" value="KilA-N_DNA-bd_domain"/>
</dbReference>